<reference evidence="2 3" key="1">
    <citation type="submission" date="2017-05" db="EMBL/GenBank/DDBJ databases">
        <title>Virgibacillus sp. AK90 isolated from a saltern of Kakinada, India.</title>
        <authorList>
            <person name="Gupta V."/>
            <person name="Sidhu C."/>
            <person name="Korpole S."/>
            <person name="Pinnaka A.K."/>
        </authorList>
    </citation>
    <scope>NUCLEOTIDE SEQUENCE [LARGE SCALE GENOMIC DNA]</scope>
    <source>
        <strain evidence="2 3">AK90</strain>
    </source>
</reference>
<evidence type="ECO:0000313" key="3">
    <source>
        <dbReference type="Proteomes" id="UP000256488"/>
    </source>
</evidence>
<protein>
    <submittedName>
        <fullName evidence="2">AbrB/MazE/SpoVT family DNA-binding domain-containing protein</fullName>
    </submittedName>
</protein>
<evidence type="ECO:0000313" key="2">
    <source>
        <dbReference type="EMBL" id="RFA33417.1"/>
    </source>
</evidence>
<dbReference type="InterPro" id="IPR007159">
    <property type="entry name" value="SpoVT-AbrB_dom"/>
</dbReference>
<organism evidence="2 3">
    <name type="scientific">Virgibacillus dokdonensis</name>
    <dbReference type="NCBI Taxonomy" id="302167"/>
    <lineage>
        <taxon>Bacteria</taxon>
        <taxon>Bacillati</taxon>
        <taxon>Bacillota</taxon>
        <taxon>Bacilli</taxon>
        <taxon>Bacillales</taxon>
        <taxon>Bacillaceae</taxon>
        <taxon>Virgibacillus</taxon>
    </lineage>
</organism>
<dbReference type="Gene3D" id="2.10.260.10">
    <property type="match status" value="1"/>
</dbReference>
<keyword evidence="2" id="KW-0238">DNA-binding</keyword>
<dbReference type="InterPro" id="IPR037914">
    <property type="entry name" value="SpoVT-AbrB_sf"/>
</dbReference>
<dbReference type="InterPro" id="IPR013432">
    <property type="entry name" value="Doc_partner"/>
</dbReference>
<comment type="caution">
    <text evidence="2">The sequence shown here is derived from an EMBL/GenBank/DDBJ whole genome shotgun (WGS) entry which is preliminary data.</text>
</comment>
<dbReference type="Proteomes" id="UP000256488">
    <property type="component" value="Unassembled WGS sequence"/>
</dbReference>
<gene>
    <name evidence="2" type="ORF">CAI16_14820</name>
</gene>
<name>A0A3E0WMY3_9BACI</name>
<accession>A0A3E0WMY3</accession>
<dbReference type="Pfam" id="PF04014">
    <property type="entry name" value="MazE_antitoxin"/>
    <property type="match status" value="1"/>
</dbReference>
<dbReference type="GO" id="GO:0003677">
    <property type="term" value="F:DNA binding"/>
    <property type="evidence" value="ECO:0007669"/>
    <property type="project" value="UniProtKB-KW"/>
</dbReference>
<dbReference type="NCBIfam" id="TIGR02609">
    <property type="entry name" value="doc_partner"/>
    <property type="match status" value="1"/>
</dbReference>
<dbReference type="EMBL" id="NFZX01000037">
    <property type="protein sequence ID" value="RFA33417.1"/>
    <property type="molecule type" value="Genomic_DNA"/>
</dbReference>
<dbReference type="SMART" id="SM00966">
    <property type="entry name" value="SpoVT_AbrB"/>
    <property type="match status" value="1"/>
</dbReference>
<evidence type="ECO:0000259" key="1">
    <source>
        <dbReference type="SMART" id="SM00966"/>
    </source>
</evidence>
<feature type="domain" description="SpoVT-AbrB" evidence="1">
    <location>
        <begin position="16"/>
        <end position="61"/>
    </location>
</feature>
<proteinExistence type="predicted"/>
<dbReference type="SUPFAM" id="SSF89447">
    <property type="entry name" value="AbrB/MazE/MraZ-like"/>
    <property type="match status" value="1"/>
</dbReference>
<dbReference type="AlphaFoldDB" id="A0A3E0WMY3"/>
<sequence>MEMSVVTMEKETRKVSKLGNSLGVGIPKSMVDALNIRRGDELEFEVKENALVIKRKEKLEDQLEPEFLRMIQETMEEHDELFKRLK</sequence>